<evidence type="ECO:0000259" key="3">
    <source>
        <dbReference type="PROSITE" id="PS50866"/>
    </source>
</evidence>
<evidence type="ECO:0000313" key="5">
    <source>
        <dbReference type="WBParaSite" id="Pan_g3264.t1"/>
    </source>
</evidence>
<dbReference type="InterPro" id="IPR052269">
    <property type="entry name" value="Golgi-PI4KB_interaction"/>
</dbReference>
<evidence type="ECO:0000313" key="4">
    <source>
        <dbReference type="Proteomes" id="UP000492821"/>
    </source>
</evidence>
<protein>
    <submittedName>
        <fullName evidence="5">GOLD domain-containing protein</fullName>
    </submittedName>
</protein>
<feature type="compositionally biased region" description="Acidic residues" evidence="2">
    <location>
        <begin position="118"/>
        <end position="128"/>
    </location>
</feature>
<feature type="region of interest" description="Disordered" evidence="2">
    <location>
        <begin position="1"/>
        <end position="22"/>
    </location>
</feature>
<feature type="region of interest" description="Disordered" evidence="2">
    <location>
        <begin position="88"/>
        <end position="146"/>
    </location>
</feature>
<dbReference type="PANTHER" id="PTHR22973:SF12">
    <property type="entry name" value="LD35087P"/>
    <property type="match status" value="1"/>
</dbReference>
<dbReference type="Gene3D" id="2.60.120.680">
    <property type="entry name" value="GOLD domain"/>
    <property type="match status" value="2"/>
</dbReference>
<reference evidence="4" key="1">
    <citation type="journal article" date="2013" name="Genetics">
        <title>The draft genome and transcriptome of Panagrellus redivivus are shaped by the harsh demands of a free-living lifestyle.</title>
        <authorList>
            <person name="Srinivasan J."/>
            <person name="Dillman A.R."/>
            <person name="Macchietto M.G."/>
            <person name="Heikkinen L."/>
            <person name="Lakso M."/>
            <person name="Fracchia K.M."/>
            <person name="Antoshechkin I."/>
            <person name="Mortazavi A."/>
            <person name="Wong G."/>
            <person name="Sternberg P.W."/>
        </authorList>
    </citation>
    <scope>NUCLEOTIDE SEQUENCE [LARGE SCALE GENOMIC DNA]</scope>
    <source>
        <strain evidence="4">MT8872</strain>
    </source>
</reference>
<evidence type="ECO:0000256" key="2">
    <source>
        <dbReference type="SAM" id="MobiDB-lite"/>
    </source>
</evidence>
<feature type="region of interest" description="Disordered" evidence="2">
    <location>
        <begin position="219"/>
        <end position="257"/>
    </location>
</feature>
<feature type="domain" description="GOLD" evidence="3">
    <location>
        <begin position="156"/>
        <end position="313"/>
    </location>
</feature>
<dbReference type="SUPFAM" id="SSF101576">
    <property type="entry name" value="Supernatant protein factor (SPF), C-terminal domain"/>
    <property type="match status" value="1"/>
</dbReference>
<dbReference type="PANTHER" id="PTHR22973">
    <property type="entry name" value="LD35087P"/>
    <property type="match status" value="1"/>
</dbReference>
<keyword evidence="1" id="KW-0007">Acetylation</keyword>
<feature type="compositionally biased region" description="Acidic residues" evidence="2">
    <location>
        <begin position="223"/>
        <end position="233"/>
    </location>
</feature>
<dbReference type="PROSITE" id="PS50866">
    <property type="entry name" value="GOLD"/>
    <property type="match status" value="1"/>
</dbReference>
<dbReference type="InterPro" id="IPR036598">
    <property type="entry name" value="GOLD_dom_sf"/>
</dbReference>
<dbReference type="AlphaFoldDB" id="A0A7E4VTI7"/>
<reference evidence="5" key="2">
    <citation type="submission" date="2020-10" db="UniProtKB">
        <authorList>
            <consortium name="WormBaseParasite"/>
        </authorList>
    </citation>
    <scope>IDENTIFICATION</scope>
</reference>
<dbReference type="GO" id="GO:0000139">
    <property type="term" value="C:Golgi membrane"/>
    <property type="evidence" value="ECO:0007669"/>
    <property type="project" value="TreeGrafter"/>
</dbReference>
<dbReference type="Proteomes" id="UP000492821">
    <property type="component" value="Unassembled WGS sequence"/>
</dbReference>
<organism evidence="4 5">
    <name type="scientific">Panagrellus redivivus</name>
    <name type="common">Microworm</name>
    <dbReference type="NCBI Taxonomy" id="6233"/>
    <lineage>
        <taxon>Eukaryota</taxon>
        <taxon>Metazoa</taxon>
        <taxon>Ecdysozoa</taxon>
        <taxon>Nematoda</taxon>
        <taxon>Chromadorea</taxon>
        <taxon>Rhabditida</taxon>
        <taxon>Tylenchina</taxon>
        <taxon>Panagrolaimomorpha</taxon>
        <taxon>Panagrolaimoidea</taxon>
        <taxon>Panagrolaimidae</taxon>
        <taxon>Panagrellus</taxon>
    </lineage>
</organism>
<feature type="compositionally biased region" description="Basic and acidic residues" evidence="2">
    <location>
        <begin position="97"/>
        <end position="111"/>
    </location>
</feature>
<dbReference type="WBParaSite" id="Pan_g3264.t1">
    <property type="protein sequence ID" value="Pan_g3264.t1"/>
    <property type="gene ID" value="Pan_g3264"/>
</dbReference>
<accession>A0A7E4VTI7</accession>
<name>A0A7E4VTI7_PANRE</name>
<dbReference type="Pfam" id="PF13897">
    <property type="entry name" value="GOLD_2"/>
    <property type="match status" value="1"/>
</dbReference>
<keyword evidence="4" id="KW-1185">Reference proteome</keyword>
<evidence type="ECO:0000256" key="1">
    <source>
        <dbReference type="ARBA" id="ARBA00022990"/>
    </source>
</evidence>
<dbReference type="FunFam" id="2.60.120.680:FF:000011">
    <property type="entry name" value="Predicted protein"/>
    <property type="match status" value="1"/>
</dbReference>
<sequence>MRPSGQLAREISGQPPFHPRRRQSCDCLVLPQEQLIQQLREQHYEQYMSQVYARQAEVQAATLEGQFQTDGAAPAPVGVAPLTVTRVTAEDDSDSEAGSKPKDAWMQKGLERPTGAGEGEEDEEDSDSDAVHEDVPSNPKIAPASTWSRKDIAEFKEAIKKEGQEGIIKVGHGETVTVRVPTHEDGTCLFWEFATDYYDIGFGVYFEWSISETSEVSVHVSESSDEEYEEDAEGSGTPAPAAGDVEGGSTTRVKQRDPNKPAIDEIIPVYRRDAHEEVLAGSHVYPARGVYLLKFDNTYSLWRSKTLYYRVYYSK</sequence>
<proteinExistence type="predicted"/>
<dbReference type="InterPro" id="IPR009038">
    <property type="entry name" value="GOLD_dom"/>
</dbReference>